<name>A0ABN7PML8_TIMPD</name>
<evidence type="ECO:0000313" key="3">
    <source>
        <dbReference type="Proteomes" id="UP001153148"/>
    </source>
</evidence>
<accession>A0ABN7PML8</accession>
<sequence>NQETIVELLGFTQRVFPKIKSAAKKPPVSLDTSVTSPFMMDESLARTELTFDFHRLNVLLLRAVVKEGAVSGRKIGTAMLSEAKIQATLGKETVVQGSLGGLQVLDLTPEGQTHQRILSLGKDPLIDRSSLDLVHTDLYTMEHSSVHLEERQAFSFGIKRSASASVSGPGESHYDTVVIDS</sequence>
<reference evidence="2" key="1">
    <citation type="submission" date="2021-03" db="EMBL/GenBank/DDBJ databases">
        <authorList>
            <person name="Tran Van P."/>
        </authorList>
    </citation>
    <scope>NUCLEOTIDE SEQUENCE</scope>
</reference>
<proteinExistence type="predicted"/>
<gene>
    <name evidence="2" type="ORF">TPAB3V08_LOCUS15894</name>
</gene>
<evidence type="ECO:0000313" key="2">
    <source>
        <dbReference type="EMBL" id="CAG2068951.1"/>
    </source>
</evidence>
<feature type="region of interest" description="Disordered" evidence="1">
    <location>
        <begin position="162"/>
        <end position="181"/>
    </location>
</feature>
<protein>
    <submittedName>
        <fullName evidence="2">Uncharacterized protein</fullName>
    </submittedName>
</protein>
<feature type="non-terminal residue" evidence="2">
    <location>
        <position position="1"/>
    </location>
</feature>
<evidence type="ECO:0000256" key="1">
    <source>
        <dbReference type="SAM" id="MobiDB-lite"/>
    </source>
</evidence>
<dbReference type="Proteomes" id="UP001153148">
    <property type="component" value="Unassembled WGS sequence"/>
</dbReference>
<keyword evidence="3" id="KW-1185">Reference proteome</keyword>
<feature type="non-terminal residue" evidence="2">
    <location>
        <position position="181"/>
    </location>
</feature>
<organism evidence="2 3">
    <name type="scientific">Timema podura</name>
    <name type="common">Walking stick</name>
    <dbReference type="NCBI Taxonomy" id="61482"/>
    <lineage>
        <taxon>Eukaryota</taxon>
        <taxon>Metazoa</taxon>
        <taxon>Ecdysozoa</taxon>
        <taxon>Arthropoda</taxon>
        <taxon>Hexapoda</taxon>
        <taxon>Insecta</taxon>
        <taxon>Pterygota</taxon>
        <taxon>Neoptera</taxon>
        <taxon>Polyneoptera</taxon>
        <taxon>Phasmatodea</taxon>
        <taxon>Timematodea</taxon>
        <taxon>Timematoidea</taxon>
        <taxon>Timematidae</taxon>
        <taxon>Timema</taxon>
    </lineage>
</organism>
<comment type="caution">
    <text evidence="2">The sequence shown here is derived from an EMBL/GenBank/DDBJ whole genome shotgun (WGS) entry which is preliminary data.</text>
</comment>
<dbReference type="EMBL" id="CAJPIN010108564">
    <property type="protein sequence ID" value="CAG2068951.1"/>
    <property type="molecule type" value="Genomic_DNA"/>
</dbReference>